<dbReference type="VEuPathDB" id="FungiDB:PLEOSDRAFT_1100939"/>
<dbReference type="Proteomes" id="UP000027073">
    <property type="component" value="Unassembled WGS sequence"/>
</dbReference>
<proteinExistence type="predicted"/>
<organism evidence="1 2">
    <name type="scientific">Pleurotus ostreatus (strain PC15)</name>
    <name type="common">Oyster mushroom</name>
    <dbReference type="NCBI Taxonomy" id="1137138"/>
    <lineage>
        <taxon>Eukaryota</taxon>
        <taxon>Fungi</taxon>
        <taxon>Dikarya</taxon>
        <taxon>Basidiomycota</taxon>
        <taxon>Agaricomycotina</taxon>
        <taxon>Agaricomycetes</taxon>
        <taxon>Agaricomycetidae</taxon>
        <taxon>Agaricales</taxon>
        <taxon>Pleurotineae</taxon>
        <taxon>Pleurotaceae</taxon>
        <taxon>Pleurotus</taxon>
    </lineage>
</organism>
<dbReference type="EMBL" id="KL198005">
    <property type="protein sequence ID" value="KDQ32452.1"/>
    <property type="molecule type" value="Genomic_DNA"/>
</dbReference>
<gene>
    <name evidence="1" type="ORF">PLEOSDRAFT_1100939</name>
</gene>
<dbReference type="AlphaFoldDB" id="A0A067P7Q2"/>
<dbReference type="InParanoid" id="A0A067P7Q2"/>
<evidence type="ECO:0000313" key="2">
    <source>
        <dbReference type="Proteomes" id="UP000027073"/>
    </source>
</evidence>
<protein>
    <submittedName>
        <fullName evidence="1">Uncharacterized protein</fullName>
    </submittedName>
</protein>
<reference evidence="2" key="1">
    <citation type="journal article" date="2014" name="Proc. Natl. Acad. Sci. U.S.A.">
        <title>Extensive sampling of basidiomycete genomes demonstrates inadequacy of the white-rot/brown-rot paradigm for wood decay fungi.</title>
        <authorList>
            <person name="Riley R."/>
            <person name="Salamov A.A."/>
            <person name="Brown D.W."/>
            <person name="Nagy L.G."/>
            <person name="Floudas D."/>
            <person name="Held B.W."/>
            <person name="Levasseur A."/>
            <person name="Lombard V."/>
            <person name="Morin E."/>
            <person name="Otillar R."/>
            <person name="Lindquist E.A."/>
            <person name="Sun H."/>
            <person name="LaButti K.M."/>
            <person name="Schmutz J."/>
            <person name="Jabbour D."/>
            <person name="Luo H."/>
            <person name="Baker S.E."/>
            <person name="Pisabarro A.G."/>
            <person name="Walton J.D."/>
            <person name="Blanchette R.A."/>
            <person name="Henrissat B."/>
            <person name="Martin F."/>
            <person name="Cullen D."/>
            <person name="Hibbett D.S."/>
            <person name="Grigoriev I.V."/>
        </authorList>
    </citation>
    <scope>NUCLEOTIDE SEQUENCE [LARGE SCALE GENOMIC DNA]</scope>
    <source>
        <strain evidence="2">PC15</strain>
    </source>
</reference>
<name>A0A067P7Q2_PLEO1</name>
<evidence type="ECO:0000313" key="1">
    <source>
        <dbReference type="EMBL" id="KDQ32452.1"/>
    </source>
</evidence>
<sequence length="259" mass="27731">MSTRRRKRRRDRESGEGAGHHPLVVVAVIVVGEGGGVHGDGPCDADGNAGAKVQATVKTAPSPTRRKSAKKRTAAARLVHQRNLAVKRRSVDDVRSDDEAKNGGGVWKTREATYALPCQAVVLGDVVSDQTDGTFPPCLPPSHVEPLELEEALVTTFTFDVWMQASPTDISSSLPSPSTKLCSQPLKPRPSIPVPIPHRHCAIAGCEVGEVMLRILRHDLSVRPHPTAPSHHGPVDLDYIYNAANGETPHGLLPSSTTC</sequence>
<accession>A0A067P7Q2</accession>
<dbReference type="HOGENOM" id="CLU_1074082_0_0_1"/>